<evidence type="ECO:0000313" key="2">
    <source>
        <dbReference type="Proteomes" id="UP001187192"/>
    </source>
</evidence>
<dbReference type="AlphaFoldDB" id="A0AA88CZT2"/>
<dbReference type="Proteomes" id="UP001187192">
    <property type="component" value="Unassembled WGS sequence"/>
</dbReference>
<proteinExistence type="predicted"/>
<protein>
    <submittedName>
        <fullName evidence="1">Uncharacterized protein</fullName>
    </submittedName>
</protein>
<sequence length="22" mass="2371">MFVNCLPFLLFSSAAVQGLESP</sequence>
<keyword evidence="2" id="KW-1185">Reference proteome</keyword>
<name>A0AA88CZT2_FICCA</name>
<accession>A0AA88CZT2</accession>
<dbReference type="EMBL" id="BTGU01000008">
    <property type="protein sequence ID" value="GMN38350.1"/>
    <property type="molecule type" value="Genomic_DNA"/>
</dbReference>
<gene>
    <name evidence="1" type="ORF">TIFTF001_007584</name>
</gene>
<reference evidence="1" key="1">
    <citation type="submission" date="2023-07" db="EMBL/GenBank/DDBJ databases">
        <title>draft genome sequence of fig (Ficus carica).</title>
        <authorList>
            <person name="Takahashi T."/>
            <person name="Nishimura K."/>
        </authorList>
    </citation>
    <scope>NUCLEOTIDE SEQUENCE</scope>
</reference>
<organism evidence="1 2">
    <name type="scientific">Ficus carica</name>
    <name type="common">Common fig</name>
    <dbReference type="NCBI Taxonomy" id="3494"/>
    <lineage>
        <taxon>Eukaryota</taxon>
        <taxon>Viridiplantae</taxon>
        <taxon>Streptophyta</taxon>
        <taxon>Embryophyta</taxon>
        <taxon>Tracheophyta</taxon>
        <taxon>Spermatophyta</taxon>
        <taxon>Magnoliopsida</taxon>
        <taxon>eudicotyledons</taxon>
        <taxon>Gunneridae</taxon>
        <taxon>Pentapetalae</taxon>
        <taxon>rosids</taxon>
        <taxon>fabids</taxon>
        <taxon>Rosales</taxon>
        <taxon>Moraceae</taxon>
        <taxon>Ficeae</taxon>
        <taxon>Ficus</taxon>
    </lineage>
</organism>
<comment type="caution">
    <text evidence="1">The sequence shown here is derived from an EMBL/GenBank/DDBJ whole genome shotgun (WGS) entry which is preliminary data.</text>
</comment>
<evidence type="ECO:0000313" key="1">
    <source>
        <dbReference type="EMBL" id="GMN38350.1"/>
    </source>
</evidence>